<dbReference type="InterPro" id="IPR000387">
    <property type="entry name" value="Tyr_Pase_dom"/>
</dbReference>
<evidence type="ECO:0000256" key="1">
    <source>
        <dbReference type="ARBA" id="ARBA00008601"/>
    </source>
</evidence>
<dbReference type="Gene3D" id="3.40.250.10">
    <property type="entry name" value="Rhodanese-like domain"/>
    <property type="match status" value="1"/>
</dbReference>
<dbReference type="EnsemblMetazoa" id="XM_014387200.2">
    <property type="protein sequence ID" value="XP_014242686.1"/>
    <property type="gene ID" value="LOC106662822"/>
</dbReference>
<dbReference type="GO" id="GO:0033550">
    <property type="term" value="F:MAP kinase tyrosine phosphatase activity"/>
    <property type="evidence" value="ECO:0007669"/>
    <property type="project" value="TreeGrafter"/>
</dbReference>
<dbReference type="Pfam" id="PF00581">
    <property type="entry name" value="Rhodanese"/>
    <property type="match status" value="1"/>
</dbReference>
<dbReference type="InterPro" id="IPR008343">
    <property type="entry name" value="MKP"/>
</dbReference>
<dbReference type="FunFam" id="3.90.190.10:FF:000028">
    <property type="entry name" value="Dual specificity phosphatase 10"/>
    <property type="match status" value="1"/>
</dbReference>
<accession>A0A8I6RG58</accession>
<dbReference type="PRINTS" id="PR01908">
    <property type="entry name" value="ADSPHPHTASE"/>
</dbReference>
<dbReference type="GO" id="GO:0017017">
    <property type="term" value="F:MAP kinase tyrosine/serine/threonine phosphatase activity"/>
    <property type="evidence" value="ECO:0007669"/>
    <property type="project" value="InterPro"/>
</dbReference>
<dbReference type="GeneID" id="106662822"/>
<feature type="compositionally biased region" description="Polar residues" evidence="5">
    <location>
        <begin position="1"/>
        <end position="10"/>
    </location>
</feature>
<feature type="domain" description="Tyrosine-protein phosphatase" evidence="6">
    <location>
        <begin position="251"/>
        <end position="393"/>
    </location>
</feature>
<evidence type="ECO:0000259" key="8">
    <source>
        <dbReference type="PROSITE" id="PS50206"/>
    </source>
</evidence>
<dbReference type="Gene3D" id="3.90.190.10">
    <property type="entry name" value="Protein tyrosine phosphatase superfamily"/>
    <property type="match status" value="1"/>
</dbReference>
<protein>
    <recommendedName>
        <fullName evidence="2">protein-tyrosine-phosphatase</fullName>
        <ecNumber evidence="2">3.1.3.48</ecNumber>
    </recommendedName>
</protein>
<dbReference type="GO" id="GO:0008330">
    <property type="term" value="F:protein tyrosine/threonine phosphatase activity"/>
    <property type="evidence" value="ECO:0007669"/>
    <property type="project" value="TreeGrafter"/>
</dbReference>
<dbReference type="SMART" id="SM00195">
    <property type="entry name" value="DSPc"/>
    <property type="match status" value="1"/>
</dbReference>
<evidence type="ECO:0000256" key="2">
    <source>
        <dbReference type="ARBA" id="ARBA00013064"/>
    </source>
</evidence>
<reference evidence="9" key="1">
    <citation type="submission" date="2022-01" db="UniProtKB">
        <authorList>
            <consortium name="EnsemblMetazoa"/>
        </authorList>
    </citation>
    <scope>IDENTIFICATION</scope>
</reference>
<dbReference type="GO" id="GO:0043409">
    <property type="term" value="P:negative regulation of MAPK cascade"/>
    <property type="evidence" value="ECO:0007669"/>
    <property type="project" value="TreeGrafter"/>
</dbReference>
<dbReference type="CDD" id="cd01446">
    <property type="entry name" value="DSP_MapKP"/>
    <property type="match status" value="1"/>
</dbReference>
<comment type="similarity">
    <text evidence="1">Belongs to the protein-tyrosine phosphatase family. Non-receptor class dual specificity subfamily.</text>
</comment>
<dbReference type="InterPro" id="IPR000340">
    <property type="entry name" value="Dual-sp_phosphatase_cat-dom"/>
</dbReference>
<dbReference type="AlphaFoldDB" id="A0A8I6RG58"/>
<evidence type="ECO:0000259" key="7">
    <source>
        <dbReference type="PROSITE" id="PS50056"/>
    </source>
</evidence>
<name>A0A8I6RG58_CIMLE</name>
<dbReference type="GO" id="GO:0005829">
    <property type="term" value="C:cytosol"/>
    <property type="evidence" value="ECO:0007669"/>
    <property type="project" value="TreeGrafter"/>
</dbReference>
<dbReference type="OrthoDB" id="426001at2759"/>
<dbReference type="PROSITE" id="PS00383">
    <property type="entry name" value="TYR_PHOSPHATASE_1"/>
    <property type="match status" value="1"/>
</dbReference>
<feature type="domain" description="Tyrosine specific protein phosphatases" evidence="7">
    <location>
        <begin position="313"/>
        <end position="371"/>
    </location>
</feature>
<evidence type="ECO:0000259" key="6">
    <source>
        <dbReference type="PROSITE" id="PS50054"/>
    </source>
</evidence>
<dbReference type="InterPro" id="IPR029021">
    <property type="entry name" value="Prot-tyrosine_phosphatase-like"/>
</dbReference>
<dbReference type="RefSeq" id="XP_014242686.1">
    <property type="nucleotide sequence ID" value="XM_014387200.2"/>
</dbReference>
<dbReference type="PRINTS" id="PR01764">
    <property type="entry name" value="MAPKPHPHTASE"/>
</dbReference>
<evidence type="ECO:0000313" key="9">
    <source>
        <dbReference type="EnsemblMetazoa" id="XP_014242686.1"/>
    </source>
</evidence>
<evidence type="ECO:0000256" key="4">
    <source>
        <dbReference type="ARBA" id="ARBA00022912"/>
    </source>
</evidence>
<keyword evidence="10" id="KW-1185">Reference proteome</keyword>
<evidence type="ECO:0000313" key="10">
    <source>
        <dbReference type="Proteomes" id="UP000494040"/>
    </source>
</evidence>
<dbReference type="EC" id="3.1.3.48" evidence="2"/>
<dbReference type="InterPro" id="IPR036873">
    <property type="entry name" value="Rhodanese-like_dom_sf"/>
</dbReference>
<dbReference type="PANTHER" id="PTHR10159:SF528">
    <property type="entry name" value="PUCKERED, ISOFORM A"/>
    <property type="match status" value="1"/>
</dbReference>
<evidence type="ECO:0000256" key="3">
    <source>
        <dbReference type="ARBA" id="ARBA00022801"/>
    </source>
</evidence>
<dbReference type="Proteomes" id="UP000494040">
    <property type="component" value="Unassembled WGS sequence"/>
</dbReference>
<dbReference type="PROSITE" id="PS50056">
    <property type="entry name" value="TYR_PHOSPHATASE_2"/>
    <property type="match status" value="1"/>
</dbReference>
<dbReference type="SUPFAM" id="SSF52799">
    <property type="entry name" value="(Phosphotyrosine protein) phosphatases II"/>
    <property type="match status" value="1"/>
</dbReference>
<dbReference type="OMA" id="KKMTKCT"/>
<dbReference type="InterPro" id="IPR001763">
    <property type="entry name" value="Rhodanese-like_dom"/>
</dbReference>
<dbReference type="Pfam" id="PF00782">
    <property type="entry name" value="DSPc"/>
    <property type="match status" value="1"/>
</dbReference>
<dbReference type="PROSITE" id="PS50054">
    <property type="entry name" value="TYR_PHOSPHATASE_DUAL"/>
    <property type="match status" value="1"/>
</dbReference>
<dbReference type="InterPro" id="IPR016130">
    <property type="entry name" value="Tyr_Pase_AS"/>
</dbReference>
<dbReference type="InterPro" id="IPR020422">
    <property type="entry name" value="TYR_PHOSPHATASE_DUAL_dom"/>
</dbReference>
<feature type="domain" description="Rhodanese" evidence="8">
    <location>
        <begin position="113"/>
        <end position="230"/>
    </location>
</feature>
<proteinExistence type="inferred from homology"/>
<evidence type="ECO:0000256" key="5">
    <source>
        <dbReference type="SAM" id="MobiDB-lite"/>
    </source>
</evidence>
<dbReference type="PANTHER" id="PTHR10159">
    <property type="entry name" value="DUAL SPECIFICITY PROTEIN PHOSPHATASE"/>
    <property type="match status" value="1"/>
</dbReference>
<dbReference type="SUPFAM" id="SSF52821">
    <property type="entry name" value="Rhodanese/Cell cycle control phosphatase"/>
    <property type="match status" value="1"/>
</dbReference>
<feature type="region of interest" description="Disordered" evidence="5">
    <location>
        <begin position="1"/>
        <end position="23"/>
    </location>
</feature>
<keyword evidence="4" id="KW-0904">Protein phosphatase</keyword>
<dbReference type="PROSITE" id="PS50206">
    <property type="entry name" value="RHODANESE_3"/>
    <property type="match status" value="1"/>
</dbReference>
<keyword evidence="3" id="KW-0378">Hydrolase</keyword>
<organism evidence="9 10">
    <name type="scientific">Cimex lectularius</name>
    <name type="common">Bed bug</name>
    <name type="synonym">Acanthia lectularia</name>
    <dbReference type="NCBI Taxonomy" id="79782"/>
    <lineage>
        <taxon>Eukaryota</taxon>
        <taxon>Metazoa</taxon>
        <taxon>Ecdysozoa</taxon>
        <taxon>Arthropoda</taxon>
        <taxon>Hexapoda</taxon>
        <taxon>Insecta</taxon>
        <taxon>Pterygota</taxon>
        <taxon>Neoptera</taxon>
        <taxon>Paraneoptera</taxon>
        <taxon>Hemiptera</taxon>
        <taxon>Heteroptera</taxon>
        <taxon>Panheteroptera</taxon>
        <taxon>Cimicomorpha</taxon>
        <taxon>Cimicidae</taxon>
        <taxon>Cimex</taxon>
    </lineage>
</organism>
<sequence>MTSHETSVKSMTKGAVERPSALPGRKRVRFAQNCCGMNGTAARWWTGGASREGLHLALNRSLSEPGPPKRCKLETASLPASPCIESKTLQRSWVLSTLGRITPDVLADRMSNSMTPILIVDVRPFIAYNVSHIRGSVNVSCSDRISRRRLEQGKATLADLASTVIGKEKMRQRIHKEVIVYDESTSEVDRIANNHPLFLVITSLVQDQRFPVLLLGGHKEFVKRHREHCDSPVATTPLIQEPQNPDIESHPPSRVLPFLYVGNARDARDIQLMKDLGVTKVLNVTQAGVPSQEASGIAYRQLPASDSTQQNIKQYFEEAFSFIEDARKSNGSVLVHCQAGVSRSPTIAIAYIMKHRGVSMVEAYKLVKTARSIISPNLNFMGQLLELEQCLRSEVKPCWSQAATQTPEEVTSSCSV</sequence>